<protein>
    <submittedName>
        <fullName evidence="2">STAS domain-containing protein</fullName>
    </submittedName>
</protein>
<gene>
    <name evidence="2" type="ORF">AAH991_18760</name>
</gene>
<proteinExistence type="predicted"/>
<evidence type="ECO:0000313" key="3">
    <source>
        <dbReference type="Proteomes" id="UP001447516"/>
    </source>
</evidence>
<keyword evidence="3" id="KW-1185">Reference proteome</keyword>
<accession>A0ABV0APH0</accession>
<evidence type="ECO:0000313" key="2">
    <source>
        <dbReference type="EMBL" id="MEN3537163.1"/>
    </source>
</evidence>
<dbReference type="Proteomes" id="UP001447516">
    <property type="component" value="Unassembled WGS sequence"/>
</dbReference>
<dbReference type="Pfam" id="PF01740">
    <property type="entry name" value="STAS"/>
    <property type="match status" value="1"/>
</dbReference>
<dbReference type="EMBL" id="JBDJAW010000014">
    <property type="protein sequence ID" value="MEN3537163.1"/>
    <property type="molecule type" value="Genomic_DNA"/>
</dbReference>
<comment type="caution">
    <text evidence="2">The sequence shown here is derived from an EMBL/GenBank/DDBJ whole genome shotgun (WGS) entry which is preliminary data.</text>
</comment>
<dbReference type="SUPFAM" id="SSF52091">
    <property type="entry name" value="SpoIIaa-like"/>
    <property type="match status" value="1"/>
</dbReference>
<dbReference type="InterPro" id="IPR036513">
    <property type="entry name" value="STAS_dom_sf"/>
</dbReference>
<organism evidence="2 3">
    <name type="scientific">Microbispora maris</name>
    <dbReference type="NCBI Taxonomy" id="3144104"/>
    <lineage>
        <taxon>Bacteria</taxon>
        <taxon>Bacillati</taxon>
        <taxon>Actinomycetota</taxon>
        <taxon>Actinomycetes</taxon>
        <taxon>Streptosporangiales</taxon>
        <taxon>Streptosporangiaceae</taxon>
        <taxon>Microbispora</taxon>
    </lineage>
</organism>
<dbReference type="CDD" id="cd07043">
    <property type="entry name" value="STAS_anti-anti-sigma_factors"/>
    <property type="match status" value="1"/>
</dbReference>
<feature type="domain" description="STAS" evidence="1">
    <location>
        <begin position="16"/>
        <end position="67"/>
    </location>
</feature>
<dbReference type="InterPro" id="IPR002645">
    <property type="entry name" value="STAS_dom"/>
</dbReference>
<sequence length="229" mass="24885">MNLWVKVTQRESDSAVVSVSGEMDLASCPRLEGIVTGLIGDGCVHLVLDAVHLKFCDLAGVRALERVHIAAAEASGGLIVWASRPLGRLLALLWPEGRPDRPAVVRAAPMAPLDRRLVLLPGRGEGLGRPWRMAPVRPVRAFPGASGQDDREALLERSRLLREQARTHMATMRERAESICVGLADAQERLAALHHALAERPCSGLSCDGDSHLAKADDFRRQAETFACR</sequence>
<dbReference type="RefSeq" id="WP_346227139.1">
    <property type="nucleotide sequence ID" value="NZ_JBDJAW010000014.1"/>
</dbReference>
<dbReference type="PROSITE" id="PS50801">
    <property type="entry name" value="STAS"/>
    <property type="match status" value="1"/>
</dbReference>
<dbReference type="Gene3D" id="3.30.750.24">
    <property type="entry name" value="STAS domain"/>
    <property type="match status" value="1"/>
</dbReference>
<evidence type="ECO:0000259" key="1">
    <source>
        <dbReference type="PROSITE" id="PS50801"/>
    </source>
</evidence>
<reference evidence="2 3" key="1">
    <citation type="submission" date="2024-05" db="EMBL/GenBank/DDBJ databases">
        <title>Microbispora sp.ZYX-F-249.</title>
        <authorList>
            <person name="Xie H."/>
        </authorList>
    </citation>
    <scope>NUCLEOTIDE SEQUENCE [LARGE SCALE GENOMIC DNA]</scope>
    <source>
        <strain evidence="2 3">ZYX-F-249</strain>
    </source>
</reference>
<name>A0ABV0APH0_9ACTN</name>